<name>A0A6A6W2L8_9PEZI</name>
<dbReference type="InterPro" id="IPR029071">
    <property type="entry name" value="Ubiquitin-like_domsf"/>
</dbReference>
<keyword evidence="4" id="KW-1185">Reference proteome</keyword>
<feature type="compositionally biased region" description="Low complexity" evidence="1">
    <location>
        <begin position="291"/>
        <end position="304"/>
    </location>
</feature>
<dbReference type="InterPro" id="IPR021569">
    <property type="entry name" value="TUG-UBL1"/>
</dbReference>
<dbReference type="PANTHER" id="PTHR46467">
    <property type="entry name" value="TETHER CONTAINING UBX DOMAIN FOR GLUT4"/>
    <property type="match status" value="1"/>
</dbReference>
<proteinExistence type="predicted"/>
<dbReference type="RefSeq" id="XP_033599543.1">
    <property type="nucleotide sequence ID" value="XM_033748269.1"/>
</dbReference>
<dbReference type="PROSITE" id="PS50033">
    <property type="entry name" value="UBX"/>
    <property type="match status" value="1"/>
</dbReference>
<dbReference type="Pfam" id="PF00789">
    <property type="entry name" value="UBX"/>
    <property type="match status" value="1"/>
</dbReference>
<dbReference type="CDD" id="cd01767">
    <property type="entry name" value="UBX"/>
    <property type="match status" value="1"/>
</dbReference>
<dbReference type="GeneID" id="54489323"/>
<dbReference type="CDD" id="cd16105">
    <property type="entry name" value="Ubl_ASPSCR1_like"/>
    <property type="match status" value="1"/>
</dbReference>
<feature type="region of interest" description="Disordered" evidence="1">
    <location>
        <begin position="231"/>
        <end position="310"/>
    </location>
</feature>
<protein>
    <recommendedName>
        <fullName evidence="2">UBX domain-containing protein</fullName>
    </recommendedName>
</protein>
<accession>A0A6A6W2L8</accession>
<evidence type="ECO:0000313" key="3">
    <source>
        <dbReference type="EMBL" id="KAF2757092.1"/>
    </source>
</evidence>
<evidence type="ECO:0000256" key="1">
    <source>
        <dbReference type="SAM" id="MobiDB-lite"/>
    </source>
</evidence>
<dbReference type="GO" id="GO:0005737">
    <property type="term" value="C:cytoplasm"/>
    <property type="evidence" value="ECO:0007669"/>
    <property type="project" value="TreeGrafter"/>
</dbReference>
<dbReference type="PANTHER" id="PTHR46467:SF1">
    <property type="entry name" value="TETHER CONTAINING UBX DOMAIN FOR GLUT4"/>
    <property type="match status" value="1"/>
</dbReference>
<dbReference type="OrthoDB" id="440781at2759"/>
<dbReference type="AlphaFoldDB" id="A0A6A6W2L8"/>
<dbReference type="Proteomes" id="UP000799437">
    <property type="component" value="Unassembled WGS sequence"/>
</dbReference>
<dbReference type="Gene3D" id="3.10.20.90">
    <property type="entry name" value="Phosphatidylinositol 3-kinase Catalytic Subunit, Chain A, domain 1"/>
    <property type="match status" value="2"/>
</dbReference>
<sequence>MASHVVVVDPSARRATVKTQPQTYLTDVRDEACKKLGVPGDQFTLKFNQKQIDLSLTIRLSGLPQGAKLDLIQQSRSPTVVSVALQLPASEDNARLTQKFPSNTSLWQILRVFESSPAPRNPRGAYNFTQRAATDMNDGSTSGAGRLNYEAPVLNVMGRERSSFTELQQTLAQLGLSGSVLLRLSYRNSGKPLEEAMSEISQFFKTSDNLATEANDPPTTTHLGTVIEKSSPKDVASVVDTKEVPAEDNLPTPMEDVVSTSPQDLQKQTEANATPVQPTTGPGDRPVVIFSPPSTSTPQAASQPHNSNDYDLSVDQARRYQTQLQDLSRNKRLPSDKEIEAADKAKAEKLAAVTEVKIRIRVPDQTQVEVHFTRQDTTKELFDLVRSMLEHGDQPFLLRYTSPKGGLAVLKEGTQKLVSDLGFHGRVLITCTWDDSVPIPARRPPSLKQEWREKAQVLKVETIATPVPEQNPGGGSSLASSSKGKGKMTDGDKESKLKAMLNKGLFKKK</sequence>
<feature type="compositionally biased region" description="Basic and acidic residues" evidence="1">
    <location>
        <begin position="487"/>
        <end position="497"/>
    </location>
</feature>
<feature type="region of interest" description="Disordered" evidence="1">
    <location>
        <begin position="461"/>
        <end position="509"/>
    </location>
</feature>
<dbReference type="SUPFAM" id="SSF54236">
    <property type="entry name" value="Ubiquitin-like"/>
    <property type="match status" value="2"/>
</dbReference>
<feature type="compositionally biased region" description="Polar residues" evidence="1">
    <location>
        <begin position="258"/>
        <end position="280"/>
    </location>
</feature>
<organism evidence="3 4">
    <name type="scientific">Pseudovirgaria hyperparasitica</name>
    <dbReference type="NCBI Taxonomy" id="470096"/>
    <lineage>
        <taxon>Eukaryota</taxon>
        <taxon>Fungi</taxon>
        <taxon>Dikarya</taxon>
        <taxon>Ascomycota</taxon>
        <taxon>Pezizomycotina</taxon>
        <taxon>Dothideomycetes</taxon>
        <taxon>Dothideomycetes incertae sedis</taxon>
        <taxon>Acrospermales</taxon>
        <taxon>Acrospermaceae</taxon>
        <taxon>Pseudovirgaria</taxon>
    </lineage>
</organism>
<gene>
    <name evidence="3" type="ORF">EJ05DRAFT_511834</name>
</gene>
<dbReference type="GO" id="GO:0012506">
    <property type="term" value="C:vesicle membrane"/>
    <property type="evidence" value="ECO:0007669"/>
    <property type="project" value="TreeGrafter"/>
</dbReference>
<dbReference type="GO" id="GO:0005634">
    <property type="term" value="C:nucleus"/>
    <property type="evidence" value="ECO:0007669"/>
    <property type="project" value="TreeGrafter"/>
</dbReference>
<feature type="domain" description="UBX" evidence="2">
    <location>
        <begin position="351"/>
        <end position="431"/>
    </location>
</feature>
<dbReference type="EMBL" id="ML996574">
    <property type="protein sequence ID" value="KAF2757092.1"/>
    <property type="molecule type" value="Genomic_DNA"/>
</dbReference>
<dbReference type="GO" id="GO:0006886">
    <property type="term" value="P:intracellular protein transport"/>
    <property type="evidence" value="ECO:0007669"/>
    <property type="project" value="TreeGrafter"/>
</dbReference>
<evidence type="ECO:0000313" key="4">
    <source>
        <dbReference type="Proteomes" id="UP000799437"/>
    </source>
</evidence>
<reference evidence="3" key="1">
    <citation type="journal article" date="2020" name="Stud. Mycol.">
        <title>101 Dothideomycetes genomes: a test case for predicting lifestyles and emergence of pathogens.</title>
        <authorList>
            <person name="Haridas S."/>
            <person name="Albert R."/>
            <person name="Binder M."/>
            <person name="Bloem J."/>
            <person name="Labutti K."/>
            <person name="Salamov A."/>
            <person name="Andreopoulos B."/>
            <person name="Baker S."/>
            <person name="Barry K."/>
            <person name="Bills G."/>
            <person name="Bluhm B."/>
            <person name="Cannon C."/>
            <person name="Castanera R."/>
            <person name="Culley D."/>
            <person name="Daum C."/>
            <person name="Ezra D."/>
            <person name="Gonzalez J."/>
            <person name="Henrissat B."/>
            <person name="Kuo A."/>
            <person name="Liang C."/>
            <person name="Lipzen A."/>
            <person name="Lutzoni F."/>
            <person name="Magnuson J."/>
            <person name="Mondo S."/>
            <person name="Nolan M."/>
            <person name="Ohm R."/>
            <person name="Pangilinan J."/>
            <person name="Park H.-J."/>
            <person name="Ramirez L."/>
            <person name="Alfaro M."/>
            <person name="Sun H."/>
            <person name="Tritt A."/>
            <person name="Yoshinaga Y."/>
            <person name="Zwiers L.-H."/>
            <person name="Turgeon B."/>
            <person name="Goodwin S."/>
            <person name="Spatafora J."/>
            <person name="Crous P."/>
            <person name="Grigoriev I."/>
        </authorList>
    </citation>
    <scope>NUCLEOTIDE SEQUENCE</scope>
    <source>
        <strain evidence="3">CBS 121739</strain>
    </source>
</reference>
<evidence type="ECO:0000259" key="2">
    <source>
        <dbReference type="PROSITE" id="PS50033"/>
    </source>
</evidence>
<dbReference type="InterPro" id="IPR001012">
    <property type="entry name" value="UBX_dom"/>
</dbReference>
<dbReference type="Pfam" id="PF11470">
    <property type="entry name" value="TUG-UBL1"/>
    <property type="match status" value="1"/>
</dbReference>